<dbReference type="AlphaFoldDB" id="F0Y2Q4"/>
<sequence>MRPALLCALAMLCGCTGDSSVVEILQRREAAAAGAFGEPLAAIPIGTEDGGVAGDVKIYEGEEPVDAIAAFCVEAQLEPWFRKAITERVCAGGDFEALPPCARKRAVFFASEISVPDDPEGRTYPGKLVVMEDEAPAASVELFLAAAEKEITKNRTKWDKQHEAWEKNRTKNAAFAAEHAGVARKKDDRDRALREIDELDWLLDNHTLSEPMRPPAGWFRAALLEHVCGLPGLSCEGRRKPLPELPITVDGSGKPRGVVRPYEGDEGVDLAYLFGKQHDLTTDVFRESLMSYLCTVEGVSCTRTRARVFSRSPADVFGDPDMRFWINFEIWEDEEPVDAAFDYARRFQLTLEQRYALLQAACDDGYFAVTEGAEKKGSIELLSYQRPADAVYDYCRKEKYLQPKYTRLHVRANLHASFCAALELDRGFLTDEERASCEDRRRKPRVAVGDGGPTLAREERFKQEFTVGGLTYKMPFYDDEFPPCDGVPGPDGLEDGLWGDEVCTPRETRAALVFCERIVPFPPGCVEYLAPAIAASLLRAERRRSPFGYDYYLSMGELRDADNDTIVAAYLRGVEPLPAELEELTANLTALNASLAALEETHELARRSLARARGAREVAMEAMGHAAGLLAELRATLAGALVKNDRNVTPAQAIAEAADQFPPLPPTLAGGLAAAREAATDVGRADALLHAARDNLNGANGQHGDTQPRADHLETMSRVFKEGHETLTDKKRRETNDKPCQKIFGACCAKETDNGGKDIKCGGDFEDAKMKVAAVALAVLAAPAAALIPAAQTSAATSTKLYGYVPSGMSKEEWAKIQKKEKDAKKGKNFGVGGARGFQSRSFNSFVSAMEKGEAGHLFAVNPEDVRSGKVALKDVPYMQRGGSWDNSDLAGKKGWMKTGFGMTAFNDGKADTTNVKKWTKEDKIYSNTKPDIGIFGTAINWNGKGGADDGVAARAKKNGVSADQQMWRDSGALSKQEIAKMNRKSGAPKIGANINAPEKKFFGLF</sequence>
<proteinExistence type="predicted"/>
<accession>F0Y2Q4</accession>
<dbReference type="Proteomes" id="UP000002729">
    <property type="component" value="Unassembled WGS sequence"/>
</dbReference>
<dbReference type="OrthoDB" id="445556at2759"/>
<keyword evidence="1" id="KW-0175">Coiled coil</keyword>
<reference evidence="3 4" key="1">
    <citation type="journal article" date="2011" name="Proc. Natl. Acad. Sci. U.S.A.">
        <title>Niche of harmful alga Aureococcus anophagefferens revealed through ecogenomics.</title>
        <authorList>
            <person name="Gobler C.J."/>
            <person name="Berry D.L."/>
            <person name="Dyhrman S.T."/>
            <person name="Wilhelm S.W."/>
            <person name="Salamov A."/>
            <person name="Lobanov A.V."/>
            <person name="Zhang Y."/>
            <person name="Collier J.L."/>
            <person name="Wurch L.L."/>
            <person name="Kustka A.B."/>
            <person name="Dill B.D."/>
            <person name="Shah M."/>
            <person name="VerBerkmoes N.C."/>
            <person name="Kuo A."/>
            <person name="Terry A."/>
            <person name="Pangilinan J."/>
            <person name="Lindquist E.A."/>
            <person name="Lucas S."/>
            <person name="Paulsen I.T."/>
            <person name="Hattenrath-Lehmann T.K."/>
            <person name="Talmage S.C."/>
            <person name="Walker E.A."/>
            <person name="Koch F."/>
            <person name="Burson A.M."/>
            <person name="Marcoval M.A."/>
            <person name="Tang Y.Z."/>
            <person name="Lecleir G.R."/>
            <person name="Coyne K.J."/>
            <person name="Berg G.M."/>
            <person name="Bertrand E.M."/>
            <person name="Saito M.A."/>
            <person name="Gladyshev V.N."/>
            <person name="Grigoriev I.V."/>
        </authorList>
    </citation>
    <scope>NUCLEOTIDE SEQUENCE [LARGE SCALE GENOMIC DNA]</scope>
    <source>
        <strain evidence="4">CCMP 1984</strain>
    </source>
</reference>
<gene>
    <name evidence="3" type="ORF">AURANDRAFT_62199</name>
</gene>
<evidence type="ECO:0000256" key="2">
    <source>
        <dbReference type="SAM" id="SignalP"/>
    </source>
</evidence>
<feature type="chain" id="PRO_5003260658" evidence="2">
    <location>
        <begin position="18"/>
        <end position="1006"/>
    </location>
</feature>
<keyword evidence="2" id="KW-0732">Signal</keyword>
<protein>
    <submittedName>
        <fullName evidence="3">Uncharacterized protein</fullName>
    </submittedName>
</protein>
<dbReference type="EMBL" id="GL833123">
    <property type="protein sequence ID" value="EGB11029.1"/>
    <property type="molecule type" value="Genomic_DNA"/>
</dbReference>
<organism evidence="4">
    <name type="scientific">Aureococcus anophagefferens</name>
    <name type="common">Harmful bloom alga</name>
    <dbReference type="NCBI Taxonomy" id="44056"/>
    <lineage>
        <taxon>Eukaryota</taxon>
        <taxon>Sar</taxon>
        <taxon>Stramenopiles</taxon>
        <taxon>Ochrophyta</taxon>
        <taxon>Pelagophyceae</taxon>
        <taxon>Pelagomonadales</taxon>
        <taxon>Pelagomonadaceae</taxon>
        <taxon>Aureococcus</taxon>
    </lineage>
</organism>
<feature type="coiled-coil region" evidence="1">
    <location>
        <begin position="581"/>
        <end position="615"/>
    </location>
</feature>
<evidence type="ECO:0000313" key="3">
    <source>
        <dbReference type="EMBL" id="EGB11029.1"/>
    </source>
</evidence>
<dbReference type="GeneID" id="20223777"/>
<evidence type="ECO:0000256" key="1">
    <source>
        <dbReference type="SAM" id="Coils"/>
    </source>
</evidence>
<dbReference type="InParanoid" id="F0Y2Q4"/>
<evidence type="ECO:0000313" key="4">
    <source>
        <dbReference type="Proteomes" id="UP000002729"/>
    </source>
</evidence>
<keyword evidence="4" id="KW-1185">Reference proteome</keyword>
<dbReference type="KEGG" id="aaf:AURANDRAFT_62199"/>
<feature type="signal peptide" evidence="2">
    <location>
        <begin position="1"/>
        <end position="17"/>
    </location>
</feature>
<name>F0Y2Q4_AURAN</name>
<dbReference type="PROSITE" id="PS51257">
    <property type="entry name" value="PROKAR_LIPOPROTEIN"/>
    <property type="match status" value="1"/>
</dbReference>
<dbReference type="RefSeq" id="XP_009034588.1">
    <property type="nucleotide sequence ID" value="XM_009036340.1"/>
</dbReference>
<dbReference type="eggNOG" id="ENOG502S4WB">
    <property type="taxonomic scope" value="Eukaryota"/>
</dbReference>